<organism evidence="9 10">
    <name type="scientific">Algibacter luteus</name>
    <dbReference type="NCBI Taxonomy" id="1178825"/>
    <lineage>
        <taxon>Bacteria</taxon>
        <taxon>Pseudomonadati</taxon>
        <taxon>Bacteroidota</taxon>
        <taxon>Flavobacteriia</taxon>
        <taxon>Flavobacteriales</taxon>
        <taxon>Flavobacteriaceae</taxon>
        <taxon>Algibacter</taxon>
    </lineage>
</organism>
<evidence type="ECO:0000256" key="4">
    <source>
        <dbReference type="ARBA" id="ARBA00022801"/>
    </source>
</evidence>
<dbReference type="NCBIfam" id="TIGR00644">
    <property type="entry name" value="recJ"/>
    <property type="match status" value="1"/>
</dbReference>
<evidence type="ECO:0000256" key="2">
    <source>
        <dbReference type="ARBA" id="ARBA00019841"/>
    </source>
</evidence>
<feature type="domain" description="DDH" evidence="6">
    <location>
        <begin position="78"/>
        <end position="228"/>
    </location>
</feature>
<dbReference type="SUPFAM" id="SSF64182">
    <property type="entry name" value="DHH phosphoesterases"/>
    <property type="match status" value="1"/>
</dbReference>
<dbReference type="InterPro" id="IPR004610">
    <property type="entry name" value="RecJ"/>
</dbReference>
<evidence type="ECO:0000313" key="10">
    <source>
        <dbReference type="Proteomes" id="UP000184396"/>
    </source>
</evidence>
<keyword evidence="3" id="KW-0540">Nuclease</keyword>
<dbReference type="Pfam" id="PF17768">
    <property type="entry name" value="RecJ_OB"/>
    <property type="match status" value="1"/>
</dbReference>
<dbReference type="eggNOG" id="COG0608">
    <property type="taxonomic scope" value="Bacteria"/>
</dbReference>
<evidence type="ECO:0000256" key="5">
    <source>
        <dbReference type="ARBA" id="ARBA00022839"/>
    </source>
</evidence>
<evidence type="ECO:0000259" key="8">
    <source>
        <dbReference type="Pfam" id="PF17768"/>
    </source>
</evidence>
<dbReference type="EMBL" id="FQYK01000003">
    <property type="protein sequence ID" value="SHI72777.1"/>
    <property type="molecule type" value="Genomic_DNA"/>
</dbReference>
<dbReference type="OrthoDB" id="9809852at2"/>
<comment type="similarity">
    <text evidence="1">Belongs to the RecJ family.</text>
</comment>
<accession>A0A1M6DHE5</accession>
<dbReference type="InterPro" id="IPR041122">
    <property type="entry name" value="RecJ_OB"/>
</dbReference>
<keyword evidence="4" id="KW-0378">Hydrolase</keyword>
<evidence type="ECO:0000313" key="9">
    <source>
        <dbReference type="EMBL" id="SHI72777.1"/>
    </source>
</evidence>
<dbReference type="GO" id="GO:0006281">
    <property type="term" value="P:DNA repair"/>
    <property type="evidence" value="ECO:0007669"/>
    <property type="project" value="InterPro"/>
</dbReference>
<dbReference type="Proteomes" id="UP000184396">
    <property type="component" value="Unassembled WGS sequence"/>
</dbReference>
<dbReference type="AlphaFoldDB" id="A0A1M6DHE5"/>
<proteinExistence type="inferred from homology"/>
<protein>
    <recommendedName>
        <fullName evidence="2">Single-stranded-DNA-specific exonuclease RecJ</fullName>
    </recommendedName>
</protein>
<dbReference type="InterPro" id="IPR001667">
    <property type="entry name" value="DDH_dom"/>
</dbReference>
<dbReference type="GO" id="GO:0006310">
    <property type="term" value="P:DNA recombination"/>
    <property type="evidence" value="ECO:0007669"/>
    <property type="project" value="InterPro"/>
</dbReference>
<feature type="domain" description="DHHA1" evidence="7">
    <location>
        <begin position="348"/>
        <end position="438"/>
    </location>
</feature>
<feature type="domain" description="RecJ OB" evidence="8">
    <location>
        <begin position="452"/>
        <end position="561"/>
    </location>
</feature>
<evidence type="ECO:0000256" key="1">
    <source>
        <dbReference type="ARBA" id="ARBA00005915"/>
    </source>
</evidence>
<gene>
    <name evidence="9" type="ORF">SAMN05216261_1569</name>
</gene>
<dbReference type="Pfam" id="PF02272">
    <property type="entry name" value="DHHA1"/>
    <property type="match status" value="1"/>
</dbReference>
<dbReference type="GO" id="GO:0003676">
    <property type="term" value="F:nucleic acid binding"/>
    <property type="evidence" value="ECO:0007669"/>
    <property type="project" value="InterPro"/>
</dbReference>
<evidence type="ECO:0000256" key="3">
    <source>
        <dbReference type="ARBA" id="ARBA00022722"/>
    </source>
</evidence>
<name>A0A1M6DHE5_9FLAO</name>
<sequence length="566" mass="63802">MRWTLKPKPDKEKIEGLQKALQVDSITATLLVQRGIETYKDAKLFFRPSLKDLHDPYLMKDMDKAVARIEQAIANKENILVYGDYDVDGTTAVALMSSYLKTKHNLIYTYIPNRYDEGYGISYKGINFALEHEFSLIIALDCGIKSVEKIAHAKTLGIDFIICDHHRPGDTIPDAVAVLDPKQEDCEYPYKELCGCGVGFKLIQALALKDGKTAKDLTEYLDLVATAIGADIVPIDGENRVLAYFGLKVINTNPRSGIKAILDKVEKTSLTITDVVFVIAPRINAAGRMKHGNYAVSLLTEEEPDMAAKYAAEINDYNLDRRETDKQITEEALKQIEEHNEQDRLTTVVYHKDWHKGVIGIVASRLTETYYRPTLVFTKSGEKLAASARSVRDFDIYNALEACSEYIEQFGGHKYAAGLTLEEKNYEAFKQAFEAEVSRTIDRNLLIPEIKIDAKIDLKDITPKFYRILKQFAPFGPNNMTPVFISENLIDTGYGKCVGEDKTHLRLTATQPESSSRMVGIGFGMGDKFTMISEVKPFRAVYSIDENEWRGNVSLQLKLRDIKKQK</sequence>
<evidence type="ECO:0000259" key="7">
    <source>
        <dbReference type="Pfam" id="PF02272"/>
    </source>
</evidence>
<dbReference type="GO" id="GO:0008409">
    <property type="term" value="F:5'-3' exonuclease activity"/>
    <property type="evidence" value="ECO:0007669"/>
    <property type="project" value="InterPro"/>
</dbReference>
<dbReference type="Pfam" id="PF01368">
    <property type="entry name" value="DHH"/>
    <property type="match status" value="1"/>
</dbReference>
<dbReference type="RefSeq" id="WP_019386883.1">
    <property type="nucleotide sequence ID" value="NZ_ALIH01000003.1"/>
</dbReference>
<keyword evidence="5 9" id="KW-0269">Exonuclease</keyword>
<keyword evidence="10" id="KW-1185">Reference proteome</keyword>
<reference evidence="9 10" key="1">
    <citation type="submission" date="2016-11" db="EMBL/GenBank/DDBJ databases">
        <authorList>
            <person name="Jaros S."/>
            <person name="Januszkiewicz K."/>
            <person name="Wedrychowicz H."/>
        </authorList>
    </citation>
    <scope>NUCLEOTIDE SEQUENCE [LARGE SCALE GENOMIC DNA]</scope>
    <source>
        <strain evidence="9 10">CGMCC 1.12213</strain>
    </source>
</reference>
<dbReference type="InterPro" id="IPR003156">
    <property type="entry name" value="DHHA1_dom"/>
</dbReference>
<dbReference type="Gene3D" id="3.90.1640.30">
    <property type="match status" value="1"/>
</dbReference>
<dbReference type="InterPro" id="IPR038763">
    <property type="entry name" value="DHH_sf"/>
</dbReference>
<dbReference type="Gene3D" id="3.10.310.30">
    <property type="match status" value="1"/>
</dbReference>
<evidence type="ECO:0000259" key="6">
    <source>
        <dbReference type="Pfam" id="PF01368"/>
    </source>
</evidence>
<dbReference type="PANTHER" id="PTHR30255">
    <property type="entry name" value="SINGLE-STRANDED-DNA-SPECIFIC EXONUCLEASE RECJ"/>
    <property type="match status" value="1"/>
</dbReference>
<dbReference type="STRING" id="1178825.SAMN05216261_1569"/>
<dbReference type="PANTHER" id="PTHR30255:SF2">
    <property type="entry name" value="SINGLE-STRANDED-DNA-SPECIFIC EXONUCLEASE RECJ"/>
    <property type="match status" value="1"/>
</dbReference>
<dbReference type="InterPro" id="IPR051673">
    <property type="entry name" value="SSDNA_exonuclease_RecJ"/>
</dbReference>